<dbReference type="Proteomes" id="UP000004713">
    <property type="component" value="Unassembled WGS sequence"/>
</dbReference>
<reference evidence="2 3" key="1">
    <citation type="submission" date="2007-11" db="EMBL/GenBank/DDBJ databases">
        <title>Draft genome sequence of Bacteroides stercoris(ATCC 43183).</title>
        <authorList>
            <person name="Sudarsanam P."/>
            <person name="Ley R."/>
            <person name="Guruge J."/>
            <person name="Turnbaugh P.J."/>
            <person name="Mahowald M."/>
            <person name="Liep D."/>
            <person name="Gordon J."/>
        </authorList>
    </citation>
    <scope>NUCLEOTIDE SEQUENCE [LARGE SCALE GENOMIC DNA]</scope>
    <source>
        <strain evidence="2 3">ATCC 43183</strain>
    </source>
</reference>
<gene>
    <name evidence="2" type="ORF">BACSTE_03216</name>
</gene>
<sequence>MKRIPSISPASPILANNVPHNTNKNRNIFIHITLLTQNKENKKYINYT</sequence>
<reference evidence="2 3" key="2">
    <citation type="submission" date="2007-11" db="EMBL/GenBank/DDBJ databases">
        <authorList>
            <person name="Fulton L."/>
            <person name="Clifton S."/>
            <person name="Fulton B."/>
            <person name="Xu J."/>
            <person name="Minx P."/>
            <person name="Pepin K.H."/>
            <person name="Johnson M."/>
            <person name="Thiruvilangam P."/>
            <person name="Bhonagiri V."/>
            <person name="Nash W.E."/>
            <person name="Mardis E.R."/>
            <person name="Wilson R.K."/>
        </authorList>
    </citation>
    <scope>NUCLEOTIDE SEQUENCE [LARGE SCALE GENOMIC DNA]</scope>
    <source>
        <strain evidence="2 3">ATCC 43183</strain>
    </source>
</reference>
<protein>
    <submittedName>
        <fullName evidence="2">Uncharacterized protein</fullName>
    </submittedName>
</protein>
<feature type="region of interest" description="Disordered" evidence="1">
    <location>
        <begin position="1"/>
        <end position="22"/>
    </location>
</feature>
<evidence type="ECO:0000313" key="2">
    <source>
        <dbReference type="EMBL" id="EDS14073.1"/>
    </source>
</evidence>
<comment type="caution">
    <text evidence="2">The sequence shown here is derived from an EMBL/GenBank/DDBJ whole genome shotgun (WGS) entry which is preliminary data.</text>
</comment>
<proteinExistence type="predicted"/>
<dbReference type="AlphaFoldDB" id="B0NUN1"/>
<evidence type="ECO:0000313" key="3">
    <source>
        <dbReference type="Proteomes" id="UP000004713"/>
    </source>
</evidence>
<name>B0NUN1_BACSE</name>
<accession>B0NUN1</accession>
<dbReference type="HOGENOM" id="CLU_3149691_0_0_10"/>
<evidence type="ECO:0000256" key="1">
    <source>
        <dbReference type="SAM" id="MobiDB-lite"/>
    </source>
</evidence>
<organism evidence="2 3">
    <name type="scientific">Bacteroides stercoris ATCC 43183</name>
    <dbReference type="NCBI Taxonomy" id="449673"/>
    <lineage>
        <taxon>Bacteria</taxon>
        <taxon>Pseudomonadati</taxon>
        <taxon>Bacteroidota</taxon>
        <taxon>Bacteroidia</taxon>
        <taxon>Bacteroidales</taxon>
        <taxon>Bacteroidaceae</taxon>
        <taxon>Bacteroides</taxon>
    </lineage>
</organism>
<dbReference type="EMBL" id="ABFZ02000022">
    <property type="protein sequence ID" value="EDS14073.1"/>
    <property type="molecule type" value="Genomic_DNA"/>
</dbReference>